<dbReference type="InterPro" id="IPR056798">
    <property type="entry name" value="ADH_Fe_C"/>
</dbReference>
<evidence type="ECO:0000256" key="3">
    <source>
        <dbReference type="ARBA" id="ARBA00023027"/>
    </source>
</evidence>
<keyword evidence="7" id="KW-1185">Reference proteome</keyword>
<dbReference type="EMBL" id="JBHSQE010000009">
    <property type="protein sequence ID" value="MFC6147177.1"/>
    <property type="molecule type" value="Genomic_DNA"/>
</dbReference>
<evidence type="ECO:0000256" key="2">
    <source>
        <dbReference type="ARBA" id="ARBA00023002"/>
    </source>
</evidence>
<keyword evidence="2 6" id="KW-0560">Oxidoreductase</keyword>
<evidence type="ECO:0000259" key="4">
    <source>
        <dbReference type="Pfam" id="PF00465"/>
    </source>
</evidence>
<dbReference type="Gene3D" id="3.40.50.1970">
    <property type="match status" value="1"/>
</dbReference>
<gene>
    <name evidence="6" type="ORF">ACFPUZ_10225</name>
</gene>
<dbReference type="Gene3D" id="1.20.1090.10">
    <property type="entry name" value="Dehydroquinate synthase-like - alpha domain"/>
    <property type="match status" value="1"/>
</dbReference>
<comment type="similarity">
    <text evidence="1">Belongs to the iron-containing alcohol dehydrogenase family.</text>
</comment>
<protein>
    <submittedName>
        <fullName evidence="6">Iron-containing alcohol dehydrogenase</fullName>
        <ecNumber evidence="6">1.1.1.1</ecNumber>
    </submittedName>
</protein>
<dbReference type="PROSITE" id="PS00060">
    <property type="entry name" value="ADH_IRON_2"/>
    <property type="match status" value="1"/>
</dbReference>
<dbReference type="InterPro" id="IPR001670">
    <property type="entry name" value="ADH_Fe/GldA"/>
</dbReference>
<dbReference type="Pfam" id="PF00465">
    <property type="entry name" value="Fe-ADH"/>
    <property type="match status" value="1"/>
</dbReference>
<evidence type="ECO:0000256" key="1">
    <source>
        <dbReference type="ARBA" id="ARBA00007358"/>
    </source>
</evidence>
<feature type="domain" description="Alcohol dehydrogenase iron-type/glycerol dehydrogenase GldA" evidence="4">
    <location>
        <begin position="13"/>
        <end position="163"/>
    </location>
</feature>
<dbReference type="Pfam" id="PF25137">
    <property type="entry name" value="ADH_Fe_C"/>
    <property type="match status" value="1"/>
</dbReference>
<evidence type="ECO:0000313" key="6">
    <source>
        <dbReference type="EMBL" id="MFC6147177.1"/>
    </source>
</evidence>
<dbReference type="GO" id="GO:0004022">
    <property type="term" value="F:alcohol dehydrogenase (NAD+) activity"/>
    <property type="evidence" value="ECO:0007669"/>
    <property type="project" value="UniProtKB-EC"/>
</dbReference>
<proteinExistence type="inferred from homology"/>
<dbReference type="PANTHER" id="PTHR11496">
    <property type="entry name" value="ALCOHOL DEHYDROGENASE"/>
    <property type="match status" value="1"/>
</dbReference>
<feature type="domain" description="Fe-containing alcohol dehydrogenase-like C-terminal" evidence="5">
    <location>
        <begin position="176"/>
        <end position="339"/>
    </location>
</feature>
<dbReference type="RefSeq" id="WP_377001806.1">
    <property type="nucleotide sequence ID" value="NZ_JBHSQE010000009.1"/>
</dbReference>
<dbReference type="EC" id="1.1.1.1" evidence="6"/>
<sequence>MSTDTLNFLPIEKITSGVGALREVSEKFAGSRVCLVTSRSLHRNLAGSGEFEALTTHAGAVDTVFAQAHVPADLVEELAASLQATTPDYILGIGGGSVFDLIKAALAQVSDAGRRRPSFVAVPTTLSGAEFAHFYGVTVTEDGTTRKKSFVRSDVVANEIVLDGEWARHTPDQLWVSTGLKALDHAVEAFIATGPNVFLEELLLGGIRRMSAALRQEASEPSVDNRQRALVAAWHCYPFPASMTLGLSHRIGHALGGRFHVSHGLTSGVALPAVMDAVHRSGAVDLSRIAQALAGGGDPGSQQAGALMRALVSDLGLPTTLTQLGLEGSDVDILAEEVAREFPDSLAVLGPEESAASRRERLQQLLVSVQ</sequence>
<evidence type="ECO:0000259" key="5">
    <source>
        <dbReference type="Pfam" id="PF25137"/>
    </source>
</evidence>
<dbReference type="SUPFAM" id="SSF56796">
    <property type="entry name" value="Dehydroquinate synthase-like"/>
    <property type="match status" value="1"/>
</dbReference>
<reference evidence="7" key="1">
    <citation type="journal article" date="2019" name="Int. J. Syst. Evol. Microbiol.">
        <title>The Global Catalogue of Microorganisms (GCM) 10K type strain sequencing project: providing services to taxonomists for standard genome sequencing and annotation.</title>
        <authorList>
            <consortium name="The Broad Institute Genomics Platform"/>
            <consortium name="The Broad Institute Genome Sequencing Center for Infectious Disease"/>
            <person name="Wu L."/>
            <person name="Ma J."/>
        </authorList>
    </citation>
    <scope>NUCLEOTIDE SEQUENCE [LARGE SCALE GENOMIC DNA]</scope>
    <source>
        <strain evidence="7">CCUG 51943</strain>
    </source>
</reference>
<dbReference type="InterPro" id="IPR039697">
    <property type="entry name" value="Alcohol_dehydrogenase_Fe"/>
</dbReference>
<accession>A0ABW1QEF3</accession>
<name>A0ABW1QEF3_9CORY</name>
<keyword evidence="3" id="KW-0520">NAD</keyword>
<evidence type="ECO:0000313" key="7">
    <source>
        <dbReference type="Proteomes" id="UP001596244"/>
    </source>
</evidence>
<organism evidence="6 7">
    <name type="scientific">Corynebacterium nasicanis</name>
    <dbReference type="NCBI Taxonomy" id="1448267"/>
    <lineage>
        <taxon>Bacteria</taxon>
        <taxon>Bacillati</taxon>
        <taxon>Actinomycetota</taxon>
        <taxon>Actinomycetes</taxon>
        <taxon>Mycobacteriales</taxon>
        <taxon>Corynebacteriaceae</taxon>
        <taxon>Corynebacterium</taxon>
    </lineage>
</organism>
<dbReference type="InterPro" id="IPR018211">
    <property type="entry name" value="ADH_Fe_CS"/>
</dbReference>
<comment type="caution">
    <text evidence="6">The sequence shown here is derived from an EMBL/GenBank/DDBJ whole genome shotgun (WGS) entry which is preliminary data.</text>
</comment>
<dbReference type="Proteomes" id="UP001596244">
    <property type="component" value="Unassembled WGS sequence"/>
</dbReference>
<dbReference type="PANTHER" id="PTHR11496:SF102">
    <property type="entry name" value="ALCOHOL DEHYDROGENASE 4"/>
    <property type="match status" value="1"/>
</dbReference>